<gene>
    <name evidence="4" type="ORF">S06H3_24523</name>
</gene>
<dbReference type="PRINTS" id="PR00059">
    <property type="entry name" value="RIBOSOMALL6"/>
</dbReference>
<dbReference type="InterPro" id="IPR020040">
    <property type="entry name" value="Ribosomal_uL6_a/b-dom"/>
</dbReference>
<keyword evidence="1" id="KW-0689">Ribosomal protein</keyword>
<dbReference type="Pfam" id="PF00347">
    <property type="entry name" value="Ribosomal_L6"/>
    <property type="match status" value="2"/>
</dbReference>
<dbReference type="PANTHER" id="PTHR11655">
    <property type="entry name" value="60S/50S RIBOSOMAL PROTEIN L6/L9"/>
    <property type="match status" value="1"/>
</dbReference>
<dbReference type="InterPro" id="IPR019906">
    <property type="entry name" value="Ribosomal_uL6_bac-type"/>
</dbReference>
<dbReference type="AlphaFoldDB" id="X1M0L6"/>
<feature type="domain" description="Large ribosomal subunit protein uL6 alpha-beta" evidence="3">
    <location>
        <begin position="68"/>
        <end position="130"/>
    </location>
</feature>
<proteinExistence type="predicted"/>
<dbReference type="Gene3D" id="3.90.930.12">
    <property type="entry name" value="Ribosomal protein L6, alpha-beta domain"/>
    <property type="match status" value="2"/>
</dbReference>
<evidence type="ECO:0000313" key="4">
    <source>
        <dbReference type="EMBL" id="GAI25107.1"/>
    </source>
</evidence>
<dbReference type="GO" id="GO:0019843">
    <property type="term" value="F:rRNA binding"/>
    <property type="evidence" value="ECO:0007669"/>
    <property type="project" value="InterPro"/>
</dbReference>
<protein>
    <recommendedName>
        <fullName evidence="3">Large ribosomal subunit protein uL6 alpha-beta domain-containing protein</fullName>
    </recommendedName>
</protein>
<feature type="non-terminal residue" evidence="4">
    <location>
        <position position="1"/>
    </location>
</feature>
<keyword evidence="2" id="KW-0687">Ribonucleoprotein</keyword>
<dbReference type="InterPro" id="IPR000702">
    <property type="entry name" value="Ribosomal_uL6-like"/>
</dbReference>
<sequence length="130" mass="14502">VIIKGPKGELQREVRPEIGVEIKEGKIFVLPKKETKRTKAFWGLIRSLLFNMVKGVTEGYEKKLQIEGLGFRASLQGDDLVLQVGFTHPVEIKAPEGIKFLVEKNIITISGIDKELVSQIAAKIRAVRPP</sequence>
<dbReference type="GO" id="GO:0022625">
    <property type="term" value="C:cytosolic large ribosomal subunit"/>
    <property type="evidence" value="ECO:0007669"/>
    <property type="project" value="TreeGrafter"/>
</dbReference>
<comment type="caution">
    <text evidence="4">The sequence shown here is derived from an EMBL/GenBank/DDBJ whole genome shotgun (WGS) entry which is preliminary data.</text>
</comment>
<evidence type="ECO:0000259" key="3">
    <source>
        <dbReference type="Pfam" id="PF00347"/>
    </source>
</evidence>
<name>X1M0L6_9ZZZZ</name>
<reference evidence="4" key="1">
    <citation type="journal article" date="2014" name="Front. Microbiol.">
        <title>High frequency of phylogenetically diverse reductive dehalogenase-homologous genes in deep subseafloor sedimentary metagenomes.</title>
        <authorList>
            <person name="Kawai M."/>
            <person name="Futagami T."/>
            <person name="Toyoda A."/>
            <person name="Takaki Y."/>
            <person name="Nishi S."/>
            <person name="Hori S."/>
            <person name="Arai W."/>
            <person name="Tsubouchi T."/>
            <person name="Morono Y."/>
            <person name="Uchiyama I."/>
            <person name="Ito T."/>
            <person name="Fujiyama A."/>
            <person name="Inagaki F."/>
            <person name="Takami H."/>
        </authorList>
    </citation>
    <scope>NUCLEOTIDE SEQUENCE</scope>
    <source>
        <strain evidence="4">Expedition CK06-06</strain>
    </source>
</reference>
<dbReference type="InterPro" id="IPR036789">
    <property type="entry name" value="Ribosomal_uL6-like_a/b-dom_sf"/>
</dbReference>
<feature type="non-terminal residue" evidence="4">
    <location>
        <position position="130"/>
    </location>
</feature>
<dbReference type="GO" id="GO:0003735">
    <property type="term" value="F:structural constituent of ribosome"/>
    <property type="evidence" value="ECO:0007669"/>
    <property type="project" value="InterPro"/>
</dbReference>
<dbReference type="EMBL" id="BARV01013680">
    <property type="protein sequence ID" value="GAI25107.1"/>
    <property type="molecule type" value="Genomic_DNA"/>
</dbReference>
<evidence type="ECO:0000256" key="2">
    <source>
        <dbReference type="ARBA" id="ARBA00023274"/>
    </source>
</evidence>
<dbReference type="GO" id="GO:0002181">
    <property type="term" value="P:cytoplasmic translation"/>
    <property type="evidence" value="ECO:0007669"/>
    <property type="project" value="TreeGrafter"/>
</dbReference>
<dbReference type="SUPFAM" id="SSF56053">
    <property type="entry name" value="Ribosomal protein L6"/>
    <property type="match status" value="2"/>
</dbReference>
<organism evidence="4">
    <name type="scientific">marine sediment metagenome</name>
    <dbReference type="NCBI Taxonomy" id="412755"/>
    <lineage>
        <taxon>unclassified sequences</taxon>
        <taxon>metagenomes</taxon>
        <taxon>ecological metagenomes</taxon>
    </lineage>
</organism>
<feature type="domain" description="Large ribosomal subunit protein uL6 alpha-beta" evidence="3">
    <location>
        <begin position="2"/>
        <end position="59"/>
    </location>
</feature>
<evidence type="ECO:0000256" key="1">
    <source>
        <dbReference type="ARBA" id="ARBA00022980"/>
    </source>
</evidence>
<dbReference type="PANTHER" id="PTHR11655:SF14">
    <property type="entry name" value="LARGE RIBOSOMAL SUBUNIT PROTEIN UL6M"/>
    <property type="match status" value="1"/>
</dbReference>
<accession>X1M0L6</accession>